<dbReference type="Pfam" id="PF09339">
    <property type="entry name" value="HTH_IclR"/>
    <property type="match status" value="1"/>
</dbReference>
<proteinExistence type="predicted"/>
<evidence type="ECO:0000256" key="3">
    <source>
        <dbReference type="ARBA" id="ARBA00023163"/>
    </source>
</evidence>
<evidence type="ECO:0000259" key="5">
    <source>
        <dbReference type="PROSITE" id="PS51078"/>
    </source>
</evidence>
<evidence type="ECO:0000313" key="6">
    <source>
        <dbReference type="EMBL" id="UNK44891.1"/>
    </source>
</evidence>
<dbReference type="SMART" id="SM00346">
    <property type="entry name" value="HTH_ICLR"/>
    <property type="match status" value="1"/>
</dbReference>
<accession>A0ABY3W612</accession>
<keyword evidence="3" id="KW-0804">Transcription</keyword>
<name>A0ABY3W612_9MICC</name>
<dbReference type="RefSeq" id="WP_241913235.1">
    <property type="nucleotide sequence ID" value="NZ_CP093326.1"/>
</dbReference>
<dbReference type="InterPro" id="IPR014757">
    <property type="entry name" value="Tscrpt_reg_IclR_C"/>
</dbReference>
<dbReference type="PROSITE" id="PS51078">
    <property type="entry name" value="ICLR_ED"/>
    <property type="match status" value="1"/>
</dbReference>
<dbReference type="InterPro" id="IPR036390">
    <property type="entry name" value="WH_DNA-bd_sf"/>
</dbReference>
<feature type="domain" description="IclR-ED" evidence="5">
    <location>
        <begin position="72"/>
        <end position="222"/>
    </location>
</feature>
<sequence length="222" mass="22985">MVPKTGADPTTRAADRALALLRIVCENDGVKLADAAKAVGLSASTALRLLRTLEANGFAAKRGNALYRPGFRMVQLGVQALSHESLVDAGRDVLRTLVDRTGESAYLSVTAGNEHGLYVAIEEGTHSVRHVNWVGRTFPIAGSAAGAALSGQMGRGTFTVMADSVEADVTAVAAPVFAGDKVVAALSVVAPSYRTTTEAAEKFGLLLAEQAGTLFTEPATTS</sequence>
<organism evidence="6 7">
    <name type="scientific">Arthrobacter sulfonylureivorans</name>
    <dbReference type="NCBI Taxonomy" id="2486855"/>
    <lineage>
        <taxon>Bacteria</taxon>
        <taxon>Bacillati</taxon>
        <taxon>Actinomycetota</taxon>
        <taxon>Actinomycetes</taxon>
        <taxon>Micrococcales</taxon>
        <taxon>Micrococcaceae</taxon>
        <taxon>Arthrobacter</taxon>
    </lineage>
</organism>
<dbReference type="InterPro" id="IPR005471">
    <property type="entry name" value="Tscrpt_reg_IclR_N"/>
</dbReference>
<dbReference type="PROSITE" id="PS51077">
    <property type="entry name" value="HTH_ICLR"/>
    <property type="match status" value="1"/>
</dbReference>
<dbReference type="PANTHER" id="PTHR30136">
    <property type="entry name" value="HELIX-TURN-HELIX TRANSCRIPTIONAL REGULATOR, ICLR FAMILY"/>
    <property type="match status" value="1"/>
</dbReference>
<evidence type="ECO:0000259" key="4">
    <source>
        <dbReference type="PROSITE" id="PS51077"/>
    </source>
</evidence>
<protein>
    <submittedName>
        <fullName evidence="6">Helix-turn-helix domain-containing protein</fullName>
    </submittedName>
</protein>
<evidence type="ECO:0000256" key="1">
    <source>
        <dbReference type="ARBA" id="ARBA00023015"/>
    </source>
</evidence>
<dbReference type="InterPro" id="IPR029016">
    <property type="entry name" value="GAF-like_dom_sf"/>
</dbReference>
<keyword evidence="2" id="KW-0238">DNA-binding</keyword>
<dbReference type="Proteomes" id="UP000829069">
    <property type="component" value="Chromosome"/>
</dbReference>
<dbReference type="InterPro" id="IPR050707">
    <property type="entry name" value="HTH_MetabolicPath_Reg"/>
</dbReference>
<dbReference type="Gene3D" id="1.10.10.10">
    <property type="entry name" value="Winged helix-like DNA-binding domain superfamily/Winged helix DNA-binding domain"/>
    <property type="match status" value="1"/>
</dbReference>
<dbReference type="Pfam" id="PF01614">
    <property type="entry name" value="IclR_C"/>
    <property type="match status" value="1"/>
</dbReference>
<gene>
    <name evidence="6" type="ORF">MNQ99_13110</name>
</gene>
<dbReference type="SUPFAM" id="SSF46785">
    <property type="entry name" value="Winged helix' DNA-binding domain"/>
    <property type="match status" value="1"/>
</dbReference>
<dbReference type="InterPro" id="IPR036388">
    <property type="entry name" value="WH-like_DNA-bd_sf"/>
</dbReference>
<dbReference type="SUPFAM" id="SSF55781">
    <property type="entry name" value="GAF domain-like"/>
    <property type="match status" value="1"/>
</dbReference>
<feature type="domain" description="HTH iclR-type" evidence="4">
    <location>
        <begin position="11"/>
        <end position="71"/>
    </location>
</feature>
<keyword evidence="7" id="KW-1185">Reference proteome</keyword>
<evidence type="ECO:0000313" key="7">
    <source>
        <dbReference type="Proteomes" id="UP000829069"/>
    </source>
</evidence>
<evidence type="ECO:0000256" key="2">
    <source>
        <dbReference type="ARBA" id="ARBA00023125"/>
    </source>
</evidence>
<dbReference type="Gene3D" id="3.30.450.40">
    <property type="match status" value="2"/>
</dbReference>
<keyword evidence="1" id="KW-0805">Transcription regulation</keyword>
<dbReference type="PANTHER" id="PTHR30136:SF35">
    <property type="entry name" value="HTH-TYPE TRANSCRIPTIONAL REGULATOR RV1719"/>
    <property type="match status" value="1"/>
</dbReference>
<reference evidence="6 7" key="1">
    <citation type="submission" date="2022-03" db="EMBL/GenBank/DDBJ databases">
        <title>Isotopic signatures of nitrous oxide derived from detoxification processes.</title>
        <authorList>
            <person name="Behrendt U."/>
            <person name="Buchen C."/>
            <person name="Well R."/>
            <person name="Ulrich A."/>
            <person name="Rohe L."/>
            <person name="Kolb S."/>
            <person name="Schloter M."/>
            <person name="Horn M.A."/>
            <person name="Augustin J."/>
        </authorList>
    </citation>
    <scope>NUCLEOTIDE SEQUENCE [LARGE SCALE GENOMIC DNA]</scope>
    <source>
        <strain evidence="6 7">S4-C24</strain>
    </source>
</reference>
<dbReference type="EMBL" id="CP093326">
    <property type="protein sequence ID" value="UNK44891.1"/>
    <property type="molecule type" value="Genomic_DNA"/>
</dbReference>